<gene>
    <name evidence="1" type="ORF">QE152_g1074</name>
</gene>
<dbReference type="Proteomes" id="UP001458880">
    <property type="component" value="Unassembled WGS sequence"/>
</dbReference>
<reference evidence="1 2" key="1">
    <citation type="journal article" date="2024" name="BMC Genomics">
        <title>De novo assembly and annotation of Popillia japonica's genome with initial clues to its potential as an invasive pest.</title>
        <authorList>
            <person name="Cucini C."/>
            <person name="Boschi S."/>
            <person name="Funari R."/>
            <person name="Cardaioli E."/>
            <person name="Iannotti N."/>
            <person name="Marturano G."/>
            <person name="Paoli F."/>
            <person name="Bruttini M."/>
            <person name="Carapelli A."/>
            <person name="Frati F."/>
            <person name="Nardi F."/>
        </authorList>
    </citation>
    <scope>NUCLEOTIDE SEQUENCE [LARGE SCALE GENOMIC DNA]</scope>
    <source>
        <strain evidence="1">DMR45628</strain>
    </source>
</reference>
<proteinExistence type="predicted"/>
<evidence type="ECO:0000313" key="1">
    <source>
        <dbReference type="EMBL" id="KAK9754599.1"/>
    </source>
</evidence>
<organism evidence="1 2">
    <name type="scientific">Popillia japonica</name>
    <name type="common">Japanese beetle</name>
    <dbReference type="NCBI Taxonomy" id="7064"/>
    <lineage>
        <taxon>Eukaryota</taxon>
        <taxon>Metazoa</taxon>
        <taxon>Ecdysozoa</taxon>
        <taxon>Arthropoda</taxon>
        <taxon>Hexapoda</taxon>
        <taxon>Insecta</taxon>
        <taxon>Pterygota</taxon>
        <taxon>Neoptera</taxon>
        <taxon>Endopterygota</taxon>
        <taxon>Coleoptera</taxon>
        <taxon>Polyphaga</taxon>
        <taxon>Scarabaeiformia</taxon>
        <taxon>Scarabaeidae</taxon>
        <taxon>Rutelinae</taxon>
        <taxon>Popillia</taxon>
    </lineage>
</organism>
<comment type="caution">
    <text evidence="1">The sequence shown here is derived from an EMBL/GenBank/DDBJ whole genome shotgun (WGS) entry which is preliminary data.</text>
</comment>
<keyword evidence="2" id="KW-1185">Reference proteome</keyword>
<dbReference type="EMBL" id="JASPKY010000006">
    <property type="protein sequence ID" value="KAK9754599.1"/>
    <property type="molecule type" value="Genomic_DNA"/>
</dbReference>
<name>A0AAW1N669_POPJA</name>
<protein>
    <submittedName>
        <fullName evidence="1">Uncharacterized protein</fullName>
    </submittedName>
</protein>
<evidence type="ECO:0000313" key="2">
    <source>
        <dbReference type="Proteomes" id="UP001458880"/>
    </source>
</evidence>
<accession>A0AAW1N669</accession>
<dbReference type="AlphaFoldDB" id="A0AAW1N669"/>
<sequence>MCPLYEQHLLLRADYSRFLASLVTSISYHSDKIKTYDSILQYSRQSTIQVTLKFCSLNVACSAPENDKHHYILQDCLPLLFPTNTFYNPAETFHILANKHTESQ</sequence>